<feature type="signal peptide" evidence="1">
    <location>
        <begin position="1"/>
        <end position="20"/>
    </location>
</feature>
<reference evidence="3" key="1">
    <citation type="journal article" date="2023" name="Nat. Commun.">
        <title>Diploid and tetraploid genomes of Acorus and the evolution of monocots.</title>
        <authorList>
            <person name="Ma L."/>
            <person name="Liu K.W."/>
            <person name="Li Z."/>
            <person name="Hsiao Y.Y."/>
            <person name="Qi Y."/>
            <person name="Fu T."/>
            <person name="Tang G.D."/>
            <person name="Zhang D."/>
            <person name="Sun W.H."/>
            <person name="Liu D.K."/>
            <person name="Li Y."/>
            <person name="Chen G.Z."/>
            <person name="Liu X.D."/>
            <person name="Liao X.Y."/>
            <person name="Jiang Y.T."/>
            <person name="Yu X."/>
            <person name="Hao Y."/>
            <person name="Huang J."/>
            <person name="Zhao X.W."/>
            <person name="Ke S."/>
            <person name="Chen Y.Y."/>
            <person name="Wu W.L."/>
            <person name="Hsu J.L."/>
            <person name="Lin Y.F."/>
            <person name="Huang M.D."/>
            <person name="Li C.Y."/>
            <person name="Huang L."/>
            <person name="Wang Z.W."/>
            <person name="Zhao X."/>
            <person name="Zhong W.Y."/>
            <person name="Peng D.H."/>
            <person name="Ahmad S."/>
            <person name="Lan S."/>
            <person name="Zhang J.S."/>
            <person name="Tsai W.C."/>
            <person name="Van de Peer Y."/>
            <person name="Liu Z.J."/>
        </authorList>
    </citation>
    <scope>NUCLEOTIDE SEQUENCE</scope>
    <source>
        <strain evidence="3">CP</strain>
    </source>
</reference>
<evidence type="ECO:0000259" key="2">
    <source>
        <dbReference type="Pfam" id="PF00190"/>
    </source>
</evidence>
<evidence type="ECO:0000313" key="4">
    <source>
        <dbReference type="Proteomes" id="UP001180020"/>
    </source>
</evidence>
<keyword evidence="4" id="KW-1185">Reference proteome</keyword>
<comment type="caution">
    <text evidence="3">The sequence shown here is derived from an EMBL/GenBank/DDBJ whole genome shotgun (WGS) entry which is preliminary data.</text>
</comment>
<dbReference type="Pfam" id="PF00190">
    <property type="entry name" value="Cupin_1"/>
    <property type="match status" value="1"/>
</dbReference>
<feature type="domain" description="Cupin type-1" evidence="2">
    <location>
        <begin position="60"/>
        <end position="104"/>
    </location>
</feature>
<dbReference type="Gene3D" id="2.60.120.10">
    <property type="entry name" value="Jelly Rolls"/>
    <property type="match status" value="1"/>
</dbReference>
<dbReference type="InterPro" id="IPR011051">
    <property type="entry name" value="RmlC_Cupin_sf"/>
</dbReference>
<dbReference type="InterPro" id="IPR014710">
    <property type="entry name" value="RmlC-like_jellyroll"/>
</dbReference>
<reference evidence="3" key="2">
    <citation type="submission" date="2023-06" db="EMBL/GenBank/DDBJ databases">
        <authorList>
            <person name="Ma L."/>
            <person name="Liu K.-W."/>
            <person name="Li Z."/>
            <person name="Hsiao Y.-Y."/>
            <person name="Qi Y."/>
            <person name="Fu T."/>
            <person name="Tang G."/>
            <person name="Zhang D."/>
            <person name="Sun W.-H."/>
            <person name="Liu D.-K."/>
            <person name="Li Y."/>
            <person name="Chen G.-Z."/>
            <person name="Liu X.-D."/>
            <person name="Liao X.-Y."/>
            <person name="Jiang Y.-T."/>
            <person name="Yu X."/>
            <person name="Hao Y."/>
            <person name="Huang J."/>
            <person name="Zhao X.-W."/>
            <person name="Ke S."/>
            <person name="Chen Y.-Y."/>
            <person name="Wu W.-L."/>
            <person name="Hsu J.-L."/>
            <person name="Lin Y.-F."/>
            <person name="Huang M.-D."/>
            <person name="Li C.-Y."/>
            <person name="Huang L."/>
            <person name="Wang Z.-W."/>
            <person name="Zhao X."/>
            <person name="Zhong W.-Y."/>
            <person name="Peng D.-H."/>
            <person name="Ahmad S."/>
            <person name="Lan S."/>
            <person name="Zhang J.-S."/>
            <person name="Tsai W.-C."/>
            <person name="Van De Peer Y."/>
            <person name="Liu Z.-J."/>
        </authorList>
    </citation>
    <scope>NUCLEOTIDE SEQUENCE</scope>
    <source>
        <strain evidence="3">CP</strain>
        <tissue evidence="3">Leaves</tissue>
    </source>
</reference>
<sequence>MASTMLIVVLLAIASLLVLASDPGSLQDFCVADKASPVLVNGFVYKNPMDVNAGDFFFSGLNKTGNTNNRLGSNVTTVDVNKIAGLNTLGISLAHIDFAFTGSTHHTHTPEQRRYLR</sequence>
<keyword evidence="1" id="KW-0732">Signal</keyword>
<dbReference type="AlphaFoldDB" id="A0AAV9DQ32"/>
<dbReference type="PANTHER" id="PTHR31238">
    <property type="entry name" value="GERMIN-LIKE PROTEIN SUBFAMILY 3 MEMBER 3"/>
    <property type="match status" value="1"/>
</dbReference>
<dbReference type="EMBL" id="JAUJYO010000011">
    <property type="protein sequence ID" value="KAK1303274.1"/>
    <property type="molecule type" value="Genomic_DNA"/>
</dbReference>
<organism evidence="3 4">
    <name type="scientific">Acorus calamus</name>
    <name type="common">Sweet flag</name>
    <dbReference type="NCBI Taxonomy" id="4465"/>
    <lineage>
        <taxon>Eukaryota</taxon>
        <taxon>Viridiplantae</taxon>
        <taxon>Streptophyta</taxon>
        <taxon>Embryophyta</taxon>
        <taxon>Tracheophyta</taxon>
        <taxon>Spermatophyta</taxon>
        <taxon>Magnoliopsida</taxon>
        <taxon>Liliopsida</taxon>
        <taxon>Acoraceae</taxon>
        <taxon>Acorus</taxon>
    </lineage>
</organism>
<evidence type="ECO:0000313" key="3">
    <source>
        <dbReference type="EMBL" id="KAK1303274.1"/>
    </source>
</evidence>
<proteinExistence type="predicted"/>
<gene>
    <name evidence="3" type="ORF">QJS10_CPB11g01570</name>
</gene>
<name>A0AAV9DQ32_ACOCL</name>
<accession>A0AAV9DQ32</accession>
<evidence type="ECO:0000256" key="1">
    <source>
        <dbReference type="SAM" id="SignalP"/>
    </source>
</evidence>
<protein>
    <submittedName>
        <fullName evidence="3">Germin-like protein 2-2</fullName>
    </submittedName>
</protein>
<feature type="chain" id="PRO_5043328504" evidence="1">
    <location>
        <begin position="21"/>
        <end position="117"/>
    </location>
</feature>
<dbReference type="SUPFAM" id="SSF51182">
    <property type="entry name" value="RmlC-like cupins"/>
    <property type="match status" value="1"/>
</dbReference>
<dbReference type="InterPro" id="IPR006045">
    <property type="entry name" value="Cupin_1"/>
</dbReference>
<dbReference type="Proteomes" id="UP001180020">
    <property type="component" value="Unassembled WGS sequence"/>
</dbReference>